<dbReference type="InterPro" id="IPR008756">
    <property type="entry name" value="Peptidase_M56"/>
</dbReference>
<organism evidence="3 4">
    <name type="scientific">Roseiconus nitratireducens</name>
    <dbReference type="NCBI Taxonomy" id="2605748"/>
    <lineage>
        <taxon>Bacteria</taxon>
        <taxon>Pseudomonadati</taxon>
        <taxon>Planctomycetota</taxon>
        <taxon>Planctomycetia</taxon>
        <taxon>Pirellulales</taxon>
        <taxon>Pirellulaceae</taxon>
        <taxon>Roseiconus</taxon>
    </lineage>
</organism>
<dbReference type="PANTHER" id="PTHR34978:SF3">
    <property type="entry name" value="SLR0241 PROTEIN"/>
    <property type="match status" value="1"/>
</dbReference>
<keyword evidence="4" id="KW-1185">Reference proteome</keyword>
<protein>
    <submittedName>
        <fullName evidence="3">Peptidase M56</fullName>
    </submittedName>
</protein>
<keyword evidence="1" id="KW-0472">Membrane</keyword>
<feature type="transmembrane region" description="Helical" evidence="1">
    <location>
        <begin position="154"/>
        <end position="176"/>
    </location>
</feature>
<evidence type="ECO:0000313" key="3">
    <source>
        <dbReference type="EMBL" id="KAA5539467.1"/>
    </source>
</evidence>
<accession>A0A5M6CW62</accession>
<feature type="transmembrane region" description="Helical" evidence="1">
    <location>
        <begin position="47"/>
        <end position="68"/>
    </location>
</feature>
<evidence type="ECO:0000256" key="1">
    <source>
        <dbReference type="SAM" id="Phobius"/>
    </source>
</evidence>
<dbReference type="CDD" id="cd07341">
    <property type="entry name" value="M56_BlaR1_MecR1_like"/>
    <property type="match status" value="1"/>
</dbReference>
<feature type="domain" description="Peptidase M56" evidence="2">
    <location>
        <begin position="158"/>
        <end position="351"/>
    </location>
</feature>
<name>A0A5M6CW62_9BACT</name>
<sequence length="773" mass="84738">MMDLIELGFLCLTWVGLAAWKSIPVFLLIFLISGLFRKRIPAAVQCLLWMIVVARLLIPFSVASPYSVSSAVDGFLGTTFASESRLDAGPAVYYFAGASTKPINSSSPRVALDFRAKDQPIAAGPIVGNGRHGAVEDGVQGRVLLDQRPATPALIGWTLVLLWGGGVLVLAVRGFLGYIRFSLRLRRADTIEDPEVVDRVLRACDRVGVGRRPKLKEASWLEVPAVFGFVRPVICLPSHWRKRLSGERFDWVLLHELAHVRRRDSLVLLIAGAARTLHWFHPLSWVASSRLRQSIEQAADQLATRHLHDSQVREYGRMLLDFAGLQTPGRQAAGVGLLAMSASRGLNGRIKRLAGSRRPTGWVAGIAMTPVVLLVAACSLTDAETIHPPTAEPYWIANSDTALSEMNLPSVTDLLTDGSSSDAARRIDVNVETILAKASELQPGIDAERFVKAYFVPFQGLSENESSATIIDGKMSVWATPQQEVQMKQMMAGFEKSGPWQIVTDLRIMITDVRALNHIDWSREDRQTFCKRLADTSGMPELERWETAFASQLETGPNDAGGPASIEHSVAIPIRTARISRRESDELINRIQSNARANLMQAPKVTMFNGQQGVVSDVVLRPFVTDVSLQRGELGAALQPKISVFESGWKFHLNPTVASDGGVDFRMIISQSSINGVQLASLPGTASNDPDGQVTIQVPSLTSDSIAVKSHLAADQDLLIFSPLPYDTGRPEGRAPHRQGKGQVFLIRTERISDFDVLANFVPTRETVHVERE</sequence>
<dbReference type="InterPro" id="IPR052173">
    <property type="entry name" value="Beta-lactam_resp_regulator"/>
</dbReference>
<dbReference type="EMBL" id="VWOX01000019">
    <property type="protein sequence ID" value="KAA5539467.1"/>
    <property type="molecule type" value="Genomic_DNA"/>
</dbReference>
<dbReference type="RefSeq" id="WP_150079241.1">
    <property type="nucleotide sequence ID" value="NZ_VWOX01000019.1"/>
</dbReference>
<evidence type="ECO:0000259" key="2">
    <source>
        <dbReference type="Pfam" id="PF05569"/>
    </source>
</evidence>
<keyword evidence="1" id="KW-0812">Transmembrane</keyword>
<dbReference type="PANTHER" id="PTHR34978">
    <property type="entry name" value="POSSIBLE SENSOR-TRANSDUCER PROTEIN BLAR"/>
    <property type="match status" value="1"/>
</dbReference>
<dbReference type="Pfam" id="PF05569">
    <property type="entry name" value="Peptidase_M56"/>
    <property type="match status" value="1"/>
</dbReference>
<dbReference type="AlphaFoldDB" id="A0A5M6CW62"/>
<keyword evidence="1" id="KW-1133">Transmembrane helix</keyword>
<proteinExistence type="predicted"/>
<gene>
    <name evidence="3" type="ORF">FYK55_24345</name>
</gene>
<feature type="transmembrane region" description="Helical" evidence="1">
    <location>
        <begin position="359"/>
        <end position="377"/>
    </location>
</feature>
<reference evidence="3 4" key="1">
    <citation type="submission" date="2019-08" db="EMBL/GenBank/DDBJ databases">
        <authorList>
            <person name="Dhanesh K."/>
            <person name="Kumar G."/>
            <person name="Sasikala C."/>
            <person name="Venkata Ramana C."/>
        </authorList>
    </citation>
    <scope>NUCLEOTIDE SEQUENCE [LARGE SCALE GENOMIC DNA]</scope>
    <source>
        <strain evidence="3 4">JC645</strain>
    </source>
</reference>
<evidence type="ECO:0000313" key="4">
    <source>
        <dbReference type="Proteomes" id="UP000324479"/>
    </source>
</evidence>
<feature type="transmembrane region" description="Helical" evidence="1">
    <location>
        <begin position="12"/>
        <end position="35"/>
    </location>
</feature>
<comment type="caution">
    <text evidence="3">The sequence shown here is derived from an EMBL/GenBank/DDBJ whole genome shotgun (WGS) entry which is preliminary data.</text>
</comment>
<dbReference type="Proteomes" id="UP000324479">
    <property type="component" value="Unassembled WGS sequence"/>
</dbReference>